<dbReference type="CDD" id="cd05195">
    <property type="entry name" value="enoyl_red"/>
    <property type="match status" value="1"/>
</dbReference>
<dbReference type="GO" id="GO:0031177">
    <property type="term" value="F:phosphopantetheine binding"/>
    <property type="evidence" value="ECO:0007669"/>
    <property type="project" value="InterPro"/>
</dbReference>
<evidence type="ECO:0000256" key="3">
    <source>
        <dbReference type="ARBA" id="ARBA00022679"/>
    </source>
</evidence>
<dbReference type="GO" id="GO:0008270">
    <property type="term" value="F:zinc ion binding"/>
    <property type="evidence" value="ECO:0007669"/>
    <property type="project" value="InterPro"/>
</dbReference>
<dbReference type="PANTHER" id="PTHR43775:SF51">
    <property type="entry name" value="INACTIVE PHENOLPHTHIOCEROL SYNTHESIS POLYKETIDE SYNTHASE TYPE I PKS1-RELATED"/>
    <property type="match status" value="1"/>
</dbReference>
<dbReference type="SMART" id="SM00822">
    <property type="entry name" value="PKS_KR"/>
    <property type="match status" value="1"/>
</dbReference>
<dbReference type="PROSITE" id="PS50075">
    <property type="entry name" value="CARRIER"/>
    <property type="match status" value="1"/>
</dbReference>
<dbReference type="InterPro" id="IPR006162">
    <property type="entry name" value="Ppantetheine_attach_site"/>
</dbReference>
<evidence type="ECO:0000313" key="6">
    <source>
        <dbReference type="EMBL" id="PKT67050.1"/>
    </source>
</evidence>
<dbReference type="SUPFAM" id="SSF47336">
    <property type="entry name" value="ACP-like"/>
    <property type="match status" value="1"/>
</dbReference>
<dbReference type="Proteomes" id="UP000236178">
    <property type="component" value="Unassembled WGS sequence"/>
</dbReference>
<keyword evidence="1" id="KW-0596">Phosphopantetheine</keyword>
<dbReference type="SMART" id="SM00823">
    <property type="entry name" value="PKS_PP"/>
    <property type="match status" value="1"/>
</dbReference>
<dbReference type="GO" id="GO:0006633">
    <property type="term" value="P:fatty acid biosynthetic process"/>
    <property type="evidence" value="ECO:0007669"/>
    <property type="project" value="TreeGrafter"/>
</dbReference>
<dbReference type="SUPFAM" id="SSF51735">
    <property type="entry name" value="NAD(P)-binding Rossmann-fold domains"/>
    <property type="match status" value="2"/>
</dbReference>
<dbReference type="FunFam" id="3.40.50.720:FF:000209">
    <property type="entry name" value="Polyketide synthase Pks12"/>
    <property type="match status" value="1"/>
</dbReference>
<dbReference type="InterPro" id="IPR036736">
    <property type="entry name" value="ACP-like_sf"/>
</dbReference>
<feature type="domain" description="Carrier" evidence="5">
    <location>
        <begin position="518"/>
        <end position="593"/>
    </location>
</feature>
<dbReference type="InterPro" id="IPR050091">
    <property type="entry name" value="PKS_NRPS_Biosynth_Enz"/>
</dbReference>
<accession>A0A2I0SAU1</accession>
<name>A0A2I0SAU1_9ACTN</name>
<dbReference type="Gene3D" id="3.90.180.10">
    <property type="entry name" value="Medium-chain alcohol dehydrogenases, catalytic domain"/>
    <property type="match status" value="1"/>
</dbReference>
<proteinExistence type="predicted"/>
<dbReference type="CDD" id="cd08956">
    <property type="entry name" value="KR_3_FAS_SDR_x"/>
    <property type="match status" value="1"/>
</dbReference>
<dbReference type="SMART" id="SM01294">
    <property type="entry name" value="PKS_PP_betabranch"/>
    <property type="match status" value="1"/>
</dbReference>
<protein>
    <submittedName>
        <fullName evidence="6">Beta-ketoacyl synthase</fullName>
    </submittedName>
</protein>
<dbReference type="GO" id="GO:0004312">
    <property type="term" value="F:fatty acid synthase activity"/>
    <property type="evidence" value="ECO:0007669"/>
    <property type="project" value="TreeGrafter"/>
</dbReference>
<dbReference type="Gene3D" id="3.40.50.720">
    <property type="entry name" value="NAD(P)-binding Rossmann-like Domain"/>
    <property type="match status" value="1"/>
</dbReference>
<dbReference type="Pfam" id="PF08659">
    <property type="entry name" value="KR"/>
    <property type="match status" value="1"/>
</dbReference>
<dbReference type="InterPro" id="IPR020843">
    <property type="entry name" value="ER"/>
</dbReference>
<dbReference type="InterPro" id="IPR057326">
    <property type="entry name" value="KR_dom"/>
</dbReference>
<dbReference type="PANTHER" id="PTHR43775">
    <property type="entry name" value="FATTY ACID SYNTHASE"/>
    <property type="match status" value="1"/>
</dbReference>
<dbReference type="InterPro" id="IPR036291">
    <property type="entry name" value="NAD(P)-bd_dom_sf"/>
</dbReference>
<dbReference type="InterPro" id="IPR020806">
    <property type="entry name" value="PKS_PP-bd"/>
</dbReference>
<keyword evidence="4" id="KW-0511">Multifunctional enzyme</keyword>
<keyword evidence="7" id="KW-1185">Reference proteome</keyword>
<dbReference type="FunFam" id="1.10.1200.10:FF:000007">
    <property type="entry name" value="Probable polyketide synthase pks17"/>
    <property type="match status" value="1"/>
</dbReference>
<dbReference type="Pfam" id="PF13602">
    <property type="entry name" value="ADH_zinc_N_2"/>
    <property type="match status" value="1"/>
</dbReference>
<dbReference type="InterPro" id="IPR013968">
    <property type="entry name" value="PKS_KR"/>
</dbReference>
<keyword evidence="3" id="KW-0808">Transferase</keyword>
<dbReference type="GO" id="GO:0016491">
    <property type="term" value="F:oxidoreductase activity"/>
    <property type="evidence" value="ECO:0007669"/>
    <property type="project" value="InterPro"/>
</dbReference>
<dbReference type="RefSeq" id="WP_162684450.1">
    <property type="nucleotide sequence ID" value="NZ_KZ627074.1"/>
</dbReference>
<dbReference type="EMBL" id="PJOS01000237">
    <property type="protein sequence ID" value="PKT67050.1"/>
    <property type="molecule type" value="Genomic_DNA"/>
</dbReference>
<evidence type="ECO:0000313" key="7">
    <source>
        <dbReference type="Proteomes" id="UP000236178"/>
    </source>
</evidence>
<gene>
    <name evidence="6" type="ORF">CW362_42610</name>
</gene>
<organism evidence="6 7">
    <name type="scientific">Streptomyces populi</name>
    <dbReference type="NCBI Taxonomy" id="2058924"/>
    <lineage>
        <taxon>Bacteria</taxon>
        <taxon>Bacillati</taxon>
        <taxon>Actinomycetota</taxon>
        <taxon>Actinomycetes</taxon>
        <taxon>Kitasatosporales</taxon>
        <taxon>Streptomycetaceae</taxon>
        <taxon>Streptomyces</taxon>
    </lineage>
</organism>
<keyword evidence="2" id="KW-0597">Phosphoprotein</keyword>
<comment type="caution">
    <text evidence="6">The sequence shown here is derived from an EMBL/GenBank/DDBJ whole genome shotgun (WGS) entry which is preliminary data.</text>
</comment>
<dbReference type="GO" id="GO:0017000">
    <property type="term" value="P:antibiotic biosynthetic process"/>
    <property type="evidence" value="ECO:0007669"/>
    <property type="project" value="UniProtKB-ARBA"/>
</dbReference>
<dbReference type="InterPro" id="IPR002364">
    <property type="entry name" value="Quin_OxRdtase/zeta-crystal_CS"/>
</dbReference>
<dbReference type="PROSITE" id="PS01162">
    <property type="entry name" value="QOR_ZETA_CRYSTAL"/>
    <property type="match status" value="1"/>
</dbReference>
<dbReference type="SMART" id="SM00829">
    <property type="entry name" value="PKS_ER"/>
    <property type="match status" value="1"/>
</dbReference>
<evidence type="ECO:0000256" key="4">
    <source>
        <dbReference type="ARBA" id="ARBA00023268"/>
    </source>
</evidence>
<dbReference type="AlphaFoldDB" id="A0A2I0SAU1"/>
<dbReference type="PROSITE" id="PS00012">
    <property type="entry name" value="PHOSPHOPANTETHEINE"/>
    <property type="match status" value="1"/>
</dbReference>
<evidence type="ECO:0000256" key="1">
    <source>
        <dbReference type="ARBA" id="ARBA00022450"/>
    </source>
</evidence>
<dbReference type="InterPro" id="IPR009081">
    <property type="entry name" value="PP-bd_ACP"/>
</dbReference>
<dbReference type="Gene3D" id="1.10.1200.10">
    <property type="entry name" value="ACP-like"/>
    <property type="match status" value="1"/>
</dbReference>
<sequence length="668" mass="70488">FSGTGSGPVTVADHRMLTTIPAGLGFAQAAAIPVVYLTAYYGLKDLAGLGAGQSLLVHTAAGGVGMAAVQLARHWGAEVYATASEGKWQALRDLGIAPDRIASSRSLDFEQHLMRATDGRGTDVVLNSLAREFVDASLRLLPRGGRFIEMGKTDVRDADQVAARHPGVHYQAFDIAEPSPQRIGEILTDVARLFTQGVLQPAPLTCWDIRRAPEAFRFLGHGRNIGKVVLTVPAPLDPEGTVLITGGLGTLGAQVARHLVTRHGARHLLLTGRRGPNTPGAAELSTELQELGADVTIAACDVADREELAACLTRARTPLTAVVHAAGALDDGLLETMTPAHLDRVLRPKAEAARHLHDLTRGADLSAFVLFSSAAGTLGGPGQSNYAAANTYLDALAHQRAGQGLPGTSVVWGLWADRSGMTGHLEDTDLQRMSRTGLSTLTSHDGLALFDEALRTPHPLAVAIPVDPARADPQQVPALLRALVRPPVRRSAGPAADTTDRAPLRARLDQAPAKERGRLLLDLVRGEAAAVLGHASASALSGEQSFKDLGFDSLTGVELRNRINTAVGLRLPATMVFDHPTAEALSAELLSRLFADQGARPPLAHEALDALDALDGTALDDALDADAVARLQSLLRKWQAIAAAGTQADVHSATDDELFDILDSELRL</sequence>
<evidence type="ECO:0000256" key="2">
    <source>
        <dbReference type="ARBA" id="ARBA00022553"/>
    </source>
</evidence>
<evidence type="ECO:0000259" key="5">
    <source>
        <dbReference type="PROSITE" id="PS50075"/>
    </source>
</evidence>
<dbReference type="Pfam" id="PF00550">
    <property type="entry name" value="PP-binding"/>
    <property type="match status" value="1"/>
</dbReference>
<reference evidence="6 7" key="1">
    <citation type="submission" date="2017-12" db="EMBL/GenBank/DDBJ databases">
        <title>Streptomyces populusis sp. nov., a novel endophytic actinobacterium isolated from stems of Populus adenopoda Maxim.</title>
        <authorList>
            <person name="Wang Z."/>
        </authorList>
    </citation>
    <scope>NUCLEOTIDE SEQUENCE [LARGE SCALE GENOMIC DNA]</scope>
    <source>
        <strain evidence="6 7">A249</strain>
    </source>
</reference>
<feature type="non-terminal residue" evidence="6">
    <location>
        <position position="1"/>
    </location>
</feature>